<dbReference type="PROSITE" id="PS00211">
    <property type="entry name" value="ABC_TRANSPORTER_1"/>
    <property type="match status" value="1"/>
</dbReference>
<keyword evidence="1" id="KW-0547">Nucleotide-binding</keyword>
<dbReference type="InterPro" id="IPR003439">
    <property type="entry name" value="ABC_transporter-like_ATP-bd"/>
</dbReference>
<reference evidence="5" key="1">
    <citation type="submission" date="2017-09" db="EMBL/GenBank/DDBJ databases">
        <authorList>
            <person name="Varghese N."/>
            <person name="Submissions S."/>
        </authorList>
    </citation>
    <scope>NUCLEOTIDE SEQUENCE [LARGE SCALE GENOMIC DNA]</scope>
    <source>
        <strain evidence="5">C7</strain>
    </source>
</reference>
<protein>
    <submittedName>
        <fullName evidence="4">Putative ABC transport system ATP-binding protein</fullName>
    </submittedName>
</protein>
<gene>
    <name evidence="4" type="ORF">SAMN06273572_101997</name>
</gene>
<dbReference type="GO" id="GO:0005524">
    <property type="term" value="F:ATP binding"/>
    <property type="evidence" value="ECO:0007669"/>
    <property type="project" value="UniProtKB-KW"/>
</dbReference>
<dbReference type="PROSITE" id="PS50893">
    <property type="entry name" value="ABC_TRANSPORTER_2"/>
    <property type="match status" value="1"/>
</dbReference>
<dbReference type="InterPro" id="IPR017871">
    <property type="entry name" value="ABC_transporter-like_CS"/>
</dbReference>
<dbReference type="GO" id="GO:0016887">
    <property type="term" value="F:ATP hydrolysis activity"/>
    <property type="evidence" value="ECO:0007669"/>
    <property type="project" value="InterPro"/>
</dbReference>
<dbReference type="GO" id="GO:0005886">
    <property type="term" value="C:plasma membrane"/>
    <property type="evidence" value="ECO:0007669"/>
    <property type="project" value="TreeGrafter"/>
</dbReference>
<dbReference type="InterPro" id="IPR003593">
    <property type="entry name" value="AAA+_ATPase"/>
</dbReference>
<evidence type="ECO:0000313" key="4">
    <source>
        <dbReference type="EMBL" id="SOH93142.1"/>
    </source>
</evidence>
<feature type="domain" description="ABC transporter" evidence="3">
    <location>
        <begin position="6"/>
        <end position="224"/>
    </location>
</feature>
<dbReference type="EMBL" id="OCTN01000001">
    <property type="protein sequence ID" value="SOH93142.1"/>
    <property type="molecule type" value="Genomic_DNA"/>
</dbReference>
<organism evidence="4 5">
    <name type="scientific">Pontivivens marinum</name>
    <dbReference type="NCBI Taxonomy" id="1690039"/>
    <lineage>
        <taxon>Bacteria</taxon>
        <taxon>Pseudomonadati</taxon>
        <taxon>Pseudomonadota</taxon>
        <taxon>Alphaproteobacteria</taxon>
        <taxon>Rhodobacterales</taxon>
        <taxon>Paracoccaceae</taxon>
        <taxon>Pontivivens</taxon>
    </lineage>
</organism>
<dbReference type="InterPro" id="IPR015854">
    <property type="entry name" value="ABC_transpr_LolD-like"/>
</dbReference>
<name>A0A2C9CPH2_9RHOB</name>
<evidence type="ECO:0000259" key="3">
    <source>
        <dbReference type="PROSITE" id="PS50893"/>
    </source>
</evidence>
<dbReference type="Proteomes" id="UP000220034">
    <property type="component" value="Unassembled WGS sequence"/>
</dbReference>
<dbReference type="Pfam" id="PF00005">
    <property type="entry name" value="ABC_tran"/>
    <property type="match status" value="1"/>
</dbReference>
<dbReference type="PANTHER" id="PTHR24220:SF685">
    <property type="entry name" value="ABC TRANSPORTER RELATED"/>
    <property type="match status" value="1"/>
</dbReference>
<accession>A0A2C9CPH2</accession>
<dbReference type="GO" id="GO:0022857">
    <property type="term" value="F:transmembrane transporter activity"/>
    <property type="evidence" value="ECO:0007669"/>
    <property type="project" value="TreeGrafter"/>
</dbReference>
<evidence type="ECO:0000256" key="2">
    <source>
        <dbReference type="ARBA" id="ARBA00022840"/>
    </source>
</evidence>
<dbReference type="SUPFAM" id="SSF52540">
    <property type="entry name" value="P-loop containing nucleoside triphosphate hydrolases"/>
    <property type="match status" value="1"/>
</dbReference>
<proteinExistence type="predicted"/>
<dbReference type="InterPro" id="IPR027417">
    <property type="entry name" value="P-loop_NTPase"/>
</dbReference>
<keyword evidence="2 4" id="KW-0067">ATP-binding</keyword>
<sequence length="224" mass="23866">MMGLSLALRDVSVTADNGRVLLQTGDVDIPAGQTVAVRGPSGAGKSTFLNVIAGLTMPRGGAIHWGDTAFHALSGAARTAFRGQYLSMVFQDHLLFEELGAEQNAAIAAGFSPRDQRATIRAAAKQALMTFGVHRDDLPPVARMSGGERQRVAVARALARTPDVLLADEPTANLDRQTADRLIEDLLVHTKRHNMTLIVVSHDANLIMAVDRVLGVDSGVLRDA</sequence>
<dbReference type="AlphaFoldDB" id="A0A2C9CPH2"/>
<evidence type="ECO:0000256" key="1">
    <source>
        <dbReference type="ARBA" id="ARBA00022741"/>
    </source>
</evidence>
<keyword evidence="5" id="KW-1185">Reference proteome</keyword>
<dbReference type="SMART" id="SM00382">
    <property type="entry name" value="AAA"/>
    <property type="match status" value="1"/>
</dbReference>
<dbReference type="Gene3D" id="3.40.50.300">
    <property type="entry name" value="P-loop containing nucleotide triphosphate hydrolases"/>
    <property type="match status" value="1"/>
</dbReference>
<dbReference type="PANTHER" id="PTHR24220">
    <property type="entry name" value="IMPORT ATP-BINDING PROTEIN"/>
    <property type="match status" value="1"/>
</dbReference>
<evidence type="ECO:0000313" key="5">
    <source>
        <dbReference type="Proteomes" id="UP000220034"/>
    </source>
</evidence>